<organism evidence="8">
    <name type="scientific">Culicoides sonorensis</name>
    <name type="common">Biting midge</name>
    <dbReference type="NCBI Taxonomy" id="179676"/>
    <lineage>
        <taxon>Eukaryota</taxon>
        <taxon>Metazoa</taxon>
        <taxon>Ecdysozoa</taxon>
        <taxon>Arthropoda</taxon>
        <taxon>Hexapoda</taxon>
        <taxon>Insecta</taxon>
        <taxon>Pterygota</taxon>
        <taxon>Neoptera</taxon>
        <taxon>Endopterygota</taxon>
        <taxon>Diptera</taxon>
        <taxon>Nematocera</taxon>
        <taxon>Chironomoidea</taxon>
        <taxon>Ceratopogonidae</taxon>
        <taxon>Ceratopogoninae</taxon>
        <taxon>Culicoides</taxon>
        <taxon>Monoculicoides</taxon>
    </lineage>
</organism>
<keyword evidence="6" id="KW-0812">Transmembrane</keyword>
<dbReference type="Gene3D" id="1.20.5.110">
    <property type="match status" value="1"/>
</dbReference>
<evidence type="ECO:0000256" key="5">
    <source>
        <dbReference type="SAM" id="MobiDB-lite"/>
    </source>
</evidence>
<dbReference type="GO" id="GO:0005484">
    <property type="term" value="F:SNAP receptor activity"/>
    <property type="evidence" value="ECO:0007669"/>
    <property type="project" value="InterPro"/>
</dbReference>
<feature type="compositionally biased region" description="Gly residues" evidence="5">
    <location>
        <begin position="1"/>
        <end position="10"/>
    </location>
</feature>
<feature type="compositionally biased region" description="Polar residues" evidence="5">
    <location>
        <begin position="14"/>
        <end position="25"/>
    </location>
</feature>
<feature type="region of interest" description="Disordered" evidence="5">
    <location>
        <begin position="1"/>
        <end position="25"/>
    </location>
</feature>
<evidence type="ECO:0000256" key="4">
    <source>
        <dbReference type="RuleBase" id="RU003858"/>
    </source>
</evidence>
<dbReference type="InterPro" id="IPR045242">
    <property type="entry name" value="Syntaxin"/>
</dbReference>
<dbReference type="InterPro" id="IPR006011">
    <property type="entry name" value="Syntaxin_N"/>
</dbReference>
<dbReference type="GO" id="GO:0031201">
    <property type="term" value="C:SNARE complex"/>
    <property type="evidence" value="ECO:0007669"/>
    <property type="project" value="TreeGrafter"/>
</dbReference>
<accession>A0A336MRT9</accession>
<evidence type="ECO:0000259" key="7">
    <source>
        <dbReference type="PROSITE" id="PS50192"/>
    </source>
</evidence>
<dbReference type="GO" id="GO:0012505">
    <property type="term" value="C:endomembrane system"/>
    <property type="evidence" value="ECO:0007669"/>
    <property type="project" value="TreeGrafter"/>
</dbReference>
<evidence type="ECO:0000256" key="1">
    <source>
        <dbReference type="ARBA" id="ARBA00004211"/>
    </source>
</evidence>
<dbReference type="VEuPathDB" id="VectorBase:CSON005416"/>
<dbReference type="SUPFAM" id="SSF47661">
    <property type="entry name" value="t-snare proteins"/>
    <property type="match status" value="1"/>
</dbReference>
<reference evidence="8" key="1">
    <citation type="submission" date="2018-07" db="EMBL/GenBank/DDBJ databases">
        <authorList>
            <person name="Quirk P.G."/>
            <person name="Krulwich T.A."/>
        </authorList>
    </citation>
    <scope>NUCLEOTIDE SEQUENCE</scope>
</reference>
<dbReference type="InterPro" id="IPR010989">
    <property type="entry name" value="SNARE"/>
</dbReference>
<comment type="subcellular location">
    <subcellularLocation>
        <location evidence="1">Membrane</location>
        <topology evidence="1">Single-pass type IV membrane protein</topology>
    </subcellularLocation>
</comment>
<dbReference type="InterPro" id="IPR000727">
    <property type="entry name" value="T_SNARE_dom"/>
</dbReference>
<dbReference type="PANTHER" id="PTHR19957:SF38">
    <property type="entry name" value="LD27581P"/>
    <property type="match status" value="1"/>
</dbReference>
<dbReference type="GO" id="GO:0006906">
    <property type="term" value="P:vesicle fusion"/>
    <property type="evidence" value="ECO:0007669"/>
    <property type="project" value="TreeGrafter"/>
</dbReference>
<dbReference type="PROSITE" id="PS00914">
    <property type="entry name" value="SYNTAXIN"/>
    <property type="match status" value="1"/>
</dbReference>
<name>A0A336MRT9_CULSO</name>
<dbReference type="GO" id="GO:0006836">
    <property type="term" value="P:neurotransmitter transport"/>
    <property type="evidence" value="ECO:0007669"/>
    <property type="project" value="UniProtKB-KW"/>
</dbReference>
<feature type="transmembrane region" description="Helical" evidence="6">
    <location>
        <begin position="250"/>
        <end position="272"/>
    </location>
</feature>
<dbReference type="OMA" id="RVHNTME"/>
<dbReference type="GO" id="GO:0006886">
    <property type="term" value="P:intracellular protein transport"/>
    <property type="evidence" value="ECO:0007669"/>
    <property type="project" value="InterPro"/>
</dbReference>
<dbReference type="SMART" id="SM00503">
    <property type="entry name" value="SynN"/>
    <property type="match status" value="1"/>
</dbReference>
<keyword evidence="3" id="KW-0813">Transport</keyword>
<evidence type="ECO:0000256" key="2">
    <source>
        <dbReference type="ARBA" id="ARBA00009063"/>
    </source>
</evidence>
<dbReference type="SMART" id="SM00397">
    <property type="entry name" value="t_SNARE"/>
    <property type="match status" value="1"/>
</dbReference>
<gene>
    <name evidence="8" type="primary">CSON005416</name>
</gene>
<protein>
    <submittedName>
        <fullName evidence="8">CSON005416 protein</fullName>
    </submittedName>
</protein>
<dbReference type="Pfam" id="PF14523">
    <property type="entry name" value="Syntaxin_2"/>
    <property type="match status" value="1"/>
</dbReference>
<dbReference type="Gene3D" id="1.20.58.70">
    <property type="match status" value="1"/>
</dbReference>
<dbReference type="EMBL" id="UFQT01002152">
    <property type="protein sequence ID" value="SSX32780.1"/>
    <property type="molecule type" value="Genomic_DNA"/>
</dbReference>
<dbReference type="GO" id="GO:0000149">
    <property type="term" value="F:SNARE binding"/>
    <property type="evidence" value="ECO:0007669"/>
    <property type="project" value="TreeGrafter"/>
</dbReference>
<keyword evidence="3" id="KW-0532">Neurotransmitter transport</keyword>
<evidence type="ECO:0000256" key="3">
    <source>
        <dbReference type="ARBA" id="ARBA00022775"/>
    </source>
</evidence>
<keyword evidence="6" id="KW-0472">Membrane</keyword>
<keyword evidence="6" id="KW-1133">Transmembrane helix</keyword>
<evidence type="ECO:0000313" key="8">
    <source>
        <dbReference type="EMBL" id="SSX32780.1"/>
    </source>
</evidence>
<comment type="similarity">
    <text evidence="2 4">Belongs to the syntaxin family.</text>
</comment>
<dbReference type="AlphaFoldDB" id="A0A336MRT9"/>
<dbReference type="InterPro" id="IPR006012">
    <property type="entry name" value="Syntaxin/epimorphin_CS"/>
</dbReference>
<sequence length="274" mass="30802">MNKGFGGGGYQRDYGSTSTSQAMSRDNFSPTEFISLKETIASNIVYIKSSWHQLEKSIKNVGTVKDTPESRKKIHTIQTNTNQKISETSTQIARLTQLTQGADRQQKIDVGQLASNFKDIVEKYSKSQQVIAAKMKQVLLVNPTQYDDDLDEQTRESRASRIASLQAQEQRDLEFEQEILLEREKQMKKIEADVIDVHKIFSDLNTIVQVQGESIDTIENTIESTAGNVEAGREELIKAAEYQAKYRKKVCILLLIAVIIGLIVTSIIVSQIKS</sequence>
<dbReference type="PROSITE" id="PS50192">
    <property type="entry name" value="T_SNARE"/>
    <property type="match status" value="1"/>
</dbReference>
<evidence type="ECO:0000256" key="6">
    <source>
        <dbReference type="SAM" id="Phobius"/>
    </source>
</evidence>
<dbReference type="GO" id="GO:0048278">
    <property type="term" value="P:vesicle docking"/>
    <property type="evidence" value="ECO:0007669"/>
    <property type="project" value="TreeGrafter"/>
</dbReference>
<feature type="domain" description="T-SNARE coiled-coil homology" evidence="7">
    <location>
        <begin position="177"/>
        <end position="239"/>
    </location>
</feature>
<proteinExistence type="inferred from homology"/>
<dbReference type="Pfam" id="PF05739">
    <property type="entry name" value="SNARE"/>
    <property type="match status" value="1"/>
</dbReference>
<dbReference type="PANTHER" id="PTHR19957">
    <property type="entry name" value="SYNTAXIN"/>
    <property type="match status" value="1"/>
</dbReference>